<feature type="region of interest" description="Disordered" evidence="2">
    <location>
        <begin position="185"/>
        <end position="248"/>
    </location>
</feature>
<comment type="caution">
    <text evidence="3">The sequence shown here is derived from an EMBL/GenBank/DDBJ whole genome shotgun (WGS) entry which is preliminary data.</text>
</comment>
<reference evidence="3" key="1">
    <citation type="submission" date="2023-03" db="EMBL/GenBank/DDBJ databases">
        <title>Chromosome-scale reference genome and RAD-based genetic map of yellow starthistle (Centaurea solstitialis) reveal putative structural variation and QTLs associated with invader traits.</title>
        <authorList>
            <person name="Reatini B."/>
            <person name="Cang F.A."/>
            <person name="Jiang Q."/>
            <person name="Mckibben M.T.W."/>
            <person name="Barker M.S."/>
            <person name="Rieseberg L.H."/>
            <person name="Dlugosch K.M."/>
        </authorList>
    </citation>
    <scope>NUCLEOTIDE SEQUENCE</scope>
    <source>
        <strain evidence="3">CAN-66</strain>
        <tissue evidence="3">Leaf</tissue>
    </source>
</reference>
<dbReference type="Pfam" id="PF14223">
    <property type="entry name" value="Retrotran_gag_2"/>
    <property type="match status" value="1"/>
</dbReference>
<feature type="compositionally biased region" description="Basic and acidic residues" evidence="2">
    <location>
        <begin position="191"/>
        <end position="248"/>
    </location>
</feature>
<sequence>MSFISKLYSVEERFFHERRWFSKLFMHVMEPKPVGECSEADKEIASLATRYKRLLIMAIPNDIFESLDSCETSMELWAELLRQLEGRLKTLKNNRAICINEYHDFKALEGESPRDTYSRFNTLLSKCRRFRVIRTSEENNALFIKRLGEEWMNLTIKDDSSEDEVSMKDMMKTLALITREYRKGGRSYDNGGKRDSFERRNERSYERKDERRGDDRRVEAQKNEREYQRTPQRVDDKKGGERSDGCYC</sequence>
<evidence type="ECO:0008006" key="5">
    <source>
        <dbReference type="Google" id="ProtNLM"/>
    </source>
</evidence>
<name>A0AA38W5H2_9ASTR</name>
<evidence type="ECO:0000256" key="1">
    <source>
        <dbReference type="SAM" id="Coils"/>
    </source>
</evidence>
<accession>A0AA38W5H2</accession>
<evidence type="ECO:0000313" key="3">
    <source>
        <dbReference type="EMBL" id="KAJ9547442.1"/>
    </source>
</evidence>
<evidence type="ECO:0000313" key="4">
    <source>
        <dbReference type="Proteomes" id="UP001172457"/>
    </source>
</evidence>
<feature type="coiled-coil region" evidence="1">
    <location>
        <begin position="74"/>
        <end position="101"/>
    </location>
</feature>
<organism evidence="3 4">
    <name type="scientific">Centaurea solstitialis</name>
    <name type="common">yellow star-thistle</name>
    <dbReference type="NCBI Taxonomy" id="347529"/>
    <lineage>
        <taxon>Eukaryota</taxon>
        <taxon>Viridiplantae</taxon>
        <taxon>Streptophyta</taxon>
        <taxon>Embryophyta</taxon>
        <taxon>Tracheophyta</taxon>
        <taxon>Spermatophyta</taxon>
        <taxon>Magnoliopsida</taxon>
        <taxon>eudicotyledons</taxon>
        <taxon>Gunneridae</taxon>
        <taxon>Pentapetalae</taxon>
        <taxon>asterids</taxon>
        <taxon>campanulids</taxon>
        <taxon>Asterales</taxon>
        <taxon>Asteraceae</taxon>
        <taxon>Carduoideae</taxon>
        <taxon>Cardueae</taxon>
        <taxon>Centaureinae</taxon>
        <taxon>Centaurea</taxon>
    </lineage>
</organism>
<dbReference type="EMBL" id="JARYMX010000005">
    <property type="protein sequence ID" value="KAJ9547442.1"/>
    <property type="molecule type" value="Genomic_DNA"/>
</dbReference>
<protein>
    <recommendedName>
        <fullName evidence="5">Gag protein</fullName>
    </recommendedName>
</protein>
<dbReference type="AlphaFoldDB" id="A0AA38W5H2"/>
<proteinExistence type="predicted"/>
<keyword evidence="4" id="KW-1185">Reference proteome</keyword>
<evidence type="ECO:0000256" key="2">
    <source>
        <dbReference type="SAM" id="MobiDB-lite"/>
    </source>
</evidence>
<keyword evidence="1" id="KW-0175">Coiled coil</keyword>
<gene>
    <name evidence="3" type="ORF">OSB04_019985</name>
</gene>
<dbReference type="Proteomes" id="UP001172457">
    <property type="component" value="Chromosome 5"/>
</dbReference>